<keyword evidence="1" id="KW-0732">Signal</keyword>
<dbReference type="STRING" id="34508.A0A4V6I800"/>
<dbReference type="Gene3D" id="3.60.21.10">
    <property type="match status" value="1"/>
</dbReference>
<organism evidence="3 4">
    <name type="scientific">Steinernema carpocapsae</name>
    <name type="common">Entomopathogenic nematode</name>
    <dbReference type="NCBI Taxonomy" id="34508"/>
    <lineage>
        <taxon>Eukaryota</taxon>
        <taxon>Metazoa</taxon>
        <taxon>Ecdysozoa</taxon>
        <taxon>Nematoda</taxon>
        <taxon>Chromadorea</taxon>
        <taxon>Rhabditida</taxon>
        <taxon>Tylenchina</taxon>
        <taxon>Panagrolaimomorpha</taxon>
        <taxon>Strongyloidoidea</taxon>
        <taxon>Steinernematidae</taxon>
        <taxon>Steinernema</taxon>
    </lineage>
</organism>
<feature type="chain" id="PRO_5020184361" description="Calcineurin-like phosphoesterase domain-containing protein" evidence="1">
    <location>
        <begin position="17"/>
        <end position="378"/>
    </location>
</feature>
<dbReference type="OrthoDB" id="412308at2759"/>
<reference evidence="3 4" key="2">
    <citation type="journal article" date="2019" name="G3 (Bethesda)">
        <title>Hybrid Assembly of the Genome of the Entomopathogenic Nematode Steinernema carpocapsae Identifies the X-Chromosome.</title>
        <authorList>
            <person name="Serra L."/>
            <person name="Macchietto M."/>
            <person name="Macias-Munoz A."/>
            <person name="McGill C.J."/>
            <person name="Rodriguez I.M."/>
            <person name="Rodriguez B."/>
            <person name="Murad R."/>
            <person name="Mortazavi A."/>
        </authorList>
    </citation>
    <scope>NUCLEOTIDE SEQUENCE [LARGE SCALE GENOMIC DNA]</scope>
    <source>
        <strain evidence="3 4">ALL</strain>
    </source>
</reference>
<gene>
    <name evidence="3" type="ORF">L596_004056</name>
</gene>
<keyword evidence="4" id="KW-1185">Reference proteome</keyword>
<dbReference type="InterPro" id="IPR004843">
    <property type="entry name" value="Calcineurin-like_PHP"/>
</dbReference>
<evidence type="ECO:0000259" key="2">
    <source>
        <dbReference type="Pfam" id="PF00149"/>
    </source>
</evidence>
<dbReference type="Proteomes" id="UP000298663">
    <property type="component" value="Chromosome X"/>
</dbReference>
<dbReference type="Pfam" id="PF00149">
    <property type="entry name" value="Metallophos"/>
    <property type="match status" value="1"/>
</dbReference>
<feature type="domain" description="Calcineurin-like phosphoesterase" evidence="2">
    <location>
        <begin position="112"/>
        <end position="312"/>
    </location>
</feature>
<dbReference type="GO" id="GO:0016787">
    <property type="term" value="F:hydrolase activity"/>
    <property type="evidence" value="ECO:0007669"/>
    <property type="project" value="InterPro"/>
</dbReference>
<dbReference type="InterPro" id="IPR029052">
    <property type="entry name" value="Metallo-depent_PP-like"/>
</dbReference>
<dbReference type="EMBL" id="AZBU02000001">
    <property type="protein sequence ID" value="TMS37033.1"/>
    <property type="molecule type" value="Genomic_DNA"/>
</dbReference>
<proteinExistence type="predicted"/>
<evidence type="ECO:0000256" key="1">
    <source>
        <dbReference type="SAM" id="SignalP"/>
    </source>
</evidence>
<sequence>MFALLVHLSVLSLVQGSFLPADKAVRLFQHDANDLIVLFLGDTQYHFPCTRFNTDCKQRSKDCRERNGIDINSHMINKTGLTGDAIHRLEQECIKIESNFANEVQRKSIFDLNRNLSNKPAAMVINGDLTNYGLLEQLDLFKDEWLTMPIPILPGLGNHDYENNVNDCVANQCANRMLYWFVKYARDHGLKLDYEKSQEFLIKSVYRGSFAYAKDLCNKKGDVCVHLIQLNNRPDYVRHIRAVSDWDVQGSYQWLLRDLNSIRNRSQPIFINLHNHSPQAGDRLRALLENWIEQPENESVNLRIAVLYAHWHDEHSIGDKCIAGYNIPHIFVGSVPNNRYTVMKFSSNADSVEAFLLSSRHNLPTQITQNANLSWNRC</sequence>
<dbReference type="SUPFAM" id="SSF56300">
    <property type="entry name" value="Metallo-dependent phosphatases"/>
    <property type="match status" value="1"/>
</dbReference>
<name>A0A4V6I800_STECR</name>
<accession>A0A4V6I800</accession>
<protein>
    <recommendedName>
        <fullName evidence="2">Calcineurin-like phosphoesterase domain-containing protein</fullName>
    </recommendedName>
</protein>
<dbReference type="AlphaFoldDB" id="A0A4V6I800"/>
<feature type="signal peptide" evidence="1">
    <location>
        <begin position="1"/>
        <end position="16"/>
    </location>
</feature>
<dbReference type="EMBL" id="CM016762">
    <property type="protein sequence ID" value="TMS37033.1"/>
    <property type="molecule type" value="Genomic_DNA"/>
</dbReference>
<evidence type="ECO:0000313" key="3">
    <source>
        <dbReference type="EMBL" id="TMS37033.1"/>
    </source>
</evidence>
<evidence type="ECO:0000313" key="4">
    <source>
        <dbReference type="Proteomes" id="UP000298663"/>
    </source>
</evidence>
<reference evidence="3 4" key="1">
    <citation type="journal article" date="2015" name="Genome Biol.">
        <title>Comparative genomics of Steinernema reveals deeply conserved gene regulatory networks.</title>
        <authorList>
            <person name="Dillman A.R."/>
            <person name="Macchietto M."/>
            <person name="Porter C.F."/>
            <person name="Rogers A."/>
            <person name="Williams B."/>
            <person name="Antoshechkin I."/>
            <person name="Lee M.M."/>
            <person name="Goodwin Z."/>
            <person name="Lu X."/>
            <person name="Lewis E.E."/>
            <person name="Goodrich-Blair H."/>
            <person name="Stock S.P."/>
            <person name="Adams B.J."/>
            <person name="Sternberg P.W."/>
            <person name="Mortazavi A."/>
        </authorList>
    </citation>
    <scope>NUCLEOTIDE SEQUENCE [LARGE SCALE GENOMIC DNA]</scope>
    <source>
        <strain evidence="3 4">ALL</strain>
    </source>
</reference>
<dbReference type="CDD" id="cd00838">
    <property type="entry name" value="MPP_superfamily"/>
    <property type="match status" value="1"/>
</dbReference>
<comment type="caution">
    <text evidence="3">The sequence shown here is derived from an EMBL/GenBank/DDBJ whole genome shotgun (WGS) entry which is preliminary data.</text>
</comment>